<evidence type="ECO:0000313" key="2">
    <source>
        <dbReference type="Proteomes" id="UP000800303"/>
    </source>
</evidence>
<evidence type="ECO:0000313" key="1">
    <source>
        <dbReference type="EMBL" id="NGZ74716.1"/>
    </source>
</evidence>
<dbReference type="EMBL" id="JAAFGS010000001">
    <property type="protein sequence ID" value="NGZ74716.1"/>
    <property type="molecule type" value="Genomic_DNA"/>
</dbReference>
<comment type="caution">
    <text evidence="1">The sequence shown here is derived from an EMBL/GenBank/DDBJ whole genome shotgun (WGS) entry which is preliminary data.</text>
</comment>
<protein>
    <submittedName>
        <fullName evidence="1">Uncharacterized protein</fullName>
    </submittedName>
</protein>
<organism evidence="1 2">
    <name type="scientific">Saccharibacillus alkalitolerans</name>
    <dbReference type="NCBI Taxonomy" id="2705290"/>
    <lineage>
        <taxon>Bacteria</taxon>
        <taxon>Bacillati</taxon>
        <taxon>Bacillota</taxon>
        <taxon>Bacilli</taxon>
        <taxon>Bacillales</taxon>
        <taxon>Paenibacillaceae</taxon>
        <taxon>Saccharibacillus</taxon>
    </lineage>
</organism>
<reference evidence="1 2" key="1">
    <citation type="submission" date="2020-01" db="EMBL/GenBank/DDBJ databases">
        <title>Polyphasic characterisation and genomic insights into a novel alkali tolerant bacterium VR-M41.</title>
        <authorList>
            <person name="Vemuluri V.R."/>
        </authorList>
    </citation>
    <scope>NUCLEOTIDE SEQUENCE [LARGE SCALE GENOMIC DNA]</scope>
    <source>
        <strain evidence="1 2">VR-M41</strain>
    </source>
</reference>
<gene>
    <name evidence="1" type="ORF">GYN08_05240</name>
</gene>
<name>A0ABX0F1F2_9BACL</name>
<keyword evidence="2" id="KW-1185">Reference proteome</keyword>
<dbReference type="Proteomes" id="UP000800303">
    <property type="component" value="Unassembled WGS sequence"/>
</dbReference>
<accession>A0ABX0F1F2</accession>
<proteinExistence type="predicted"/>
<dbReference type="RefSeq" id="WP_166272956.1">
    <property type="nucleotide sequence ID" value="NZ_JAAFGS010000001.1"/>
</dbReference>
<sequence length="143" mass="16415">MSRLHDLFADVLGEVEATLDETENMSHPLVVLFRTSLQDEKEALNRLLPVLKQDNPDLADFKKDCSIVYLNDEIVESTFRAWMRAVDWMDHQDSEEAAKLENRFPGIKETLKKAAVEIEETYGEESSKYVVPALYRPQKGGVR</sequence>